<keyword evidence="5" id="KW-0963">Cytoplasm</keyword>
<evidence type="ECO:0000256" key="4">
    <source>
        <dbReference type="ARBA" id="ARBA00005583"/>
    </source>
</evidence>
<keyword evidence="14" id="KW-0131">Cell cycle</keyword>
<accession>A0AA35TSZ8</accession>
<dbReference type="NCBIfam" id="TIGR01087">
    <property type="entry name" value="murD"/>
    <property type="match status" value="1"/>
</dbReference>
<dbReference type="SUPFAM" id="SSF53623">
    <property type="entry name" value="MurD-like peptide ligases, catalytic domain"/>
    <property type="match status" value="1"/>
</dbReference>
<dbReference type="InterPro" id="IPR036565">
    <property type="entry name" value="Mur-like_cat_sf"/>
</dbReference>
<dbReference type="GO" id="GO:0004326">
    <property type="term" value="F:tetrahydrofolylpolyglutamate synthase activity"/>
    <property type="evidence" value="ECO:0007669"/>
    <property type="project" value="InterPro"/>
</dbReference>
<gene>
    <name evidence="18" type="ORF">GBAR_LOCUS29198</name>
</gene>
<feature type="transmembrane region" description="Helical" evidence="15">
    <location>
        <begin position="6"/>
        <end position="22"/>
    </location>
</feature>
<evidence type="ECO:0000256" key="10">
    <source>
        <dbReference type="ARBA" id="ARBA00022741"/>
    </source>
</evidence>
<evidence type="ECO:0000313" key="19">
    <source>
        <dbReference type="Proteomes" id="UP001174909"/>
    </source>
</evidence>
<evidence type="ECO:0000256" key="14">
    <source>
        <dbReference type="ARBA" id="ARBA00023306"/>
    </source>
</evidence>
<dbReference type="InterPro" id="IPR018109">
    <property type="entry name" value="Folylpolyglutamate_synth_CS"/>
</dbReference>
<evidence type="ECO:0000256" key="15">
    <source>
        <dbReference type="SAM" id="Phobius"/>
    </source>
</evidence>
<comment type="caution">
    <text evidence="18">The sequence shown here is derived from an EMBL/GenBank/DDBJ whole genome shotgun (WGS) entry which is preliminary data.</text>
</comment>
<feature type="transmembrane region" description="Helical" evidence="15">
    <location>
        <begin position="147"/>
        <end position="164"/>
    </location>
</feature>
<keyword evidence="10" id="KW-0547">Nucleotide-binding</keyword>
<name>A0AA35TSZ8_GEOBA</name>
<dbReference type="GO" id="GO:0005524">
    <property type="term" value="F:ATP binding"/>
    <property type="evidence" value="ECO:0007669"/>
    <property type="project" value="UniProtKB-KW"/>
</dbReference>
<dbReference type="SUPFAM" id="SSF53244">
    <property type="entry name" value="MurD-like peptide ligases, peptide-binding domain"/>
    <property type="match status" value="1"/>
</dbReference>
<evidence type="ECO:0000256" key="5">
    <source>
        <dbReference type="ARBA" id="ARBA00022490"/>
    </source>
</evidence>
<proteinExistence type="inferred from homology"/>
<dbReference type="AlphaFoldDB" id="A0AA35TSZ8"/>
<dbReference type="PANTHER" id="PTHR43692">
    <property type="entry name" value="UDP-N-ACETYLMURAMOYLALANINE--D-GLUTAMATE LIGASE"/>
    <property type="match status" value="1"/>
</dbReference>
<sequence length="651" mass="68207">MTNPLIWALLVITIGFGAIGFTDDAMKLLNRSHRGLNIRIKVAAELVLALGVVFWVTMILEAPLDHGLALPFVKSLLIDIGWFSVPFAVFVVIGSSNAVNLTDGLDGLAIVPIMVAAACFALIAYVVGNSVFTDYLQVHHVPGSGELAVFCGALVGAGLGFLWFNAPPAMVFMGDTGSLSTGAALGLIAVMTKHEIVLAIVGGLFVLEAAPSPSGLGDRAAPAVPACSVGTICRRRARRHGTKASRCDPLAPEDGIAALVPSPGVPLSHPAIVAAHDSGVEVVGDIELLWRTLPEPRYIGVTGTNGKSTTTALIGHLLRSAGARHVRVGGNLGTAALDLAPVPGDGTFVLELSSYQLDLTVETTFDIGVLLNVAPDHLDRHGTMAAYVDAKRQIFRPGRLGTAVIGIDDPISRVVHESLRERAQLQVVPVTVAARSRRGVSVAKGILHENGKAVCDLSQAAALPGTHNWQNAAAAFAAARACGLPPDRLAQALLDFPGLPHRMEKIGSVGGIPVINDSKATNAEAAARAIACFENVYWIAGGRPKEGGIDAIAPVFPHIAHVFLIGEAEERFAATLEGQLPVTRCGTLDRAVAAALDAACQNGREGTVVLFSPACASFDQFRDFEQRGDRFRALVPVDRVVAGEEAKTCTR</sequence>
<dbReference type="Pfam" id="PF00953">
    <property type="entry name" value="Glycos_transf_4"/>
    <property type="match status" value="1"/>
</dbReference>
<evidence type="ECO:0000256" key="1">
    <source>
        <dbReference type="ARBA" id="ARBA00004141"/>
    </source>
</evidence>
<dbReference type="GO" id="GO:0008360">
    <property type="term" value="P:regulation of cell shape"/>
    <property type="evidence" value="ECO:0007669"/>
    <property type="project" value="InterPro"/>
</dbReference>
<dbReference type="GO" id="GO:0005737">
    <property type="term" value="C:cytoplasm"/>
    <property type="evidence" value="ECO:0007669"/>
    <property type="project" value="UniProtKB-SubCell"/>
</dbReference>
<feature type="transmembrane region" description="Helical" evidence="15">
    <location>
        <begin position="42"/>
        <end position="60"/>
    </location>
</feature>
<keyword evidence="7" id="KW-0132">Cell division</keyword>
<keyword evidence="6 18" id="KW-0436">Ligase</keyword>
<evidence type="ECO:0000256" key="3">
    <source>
        <dbReference type="ARBA" id="ARBA00004752"/>
    </source>
</evidence>
<dbReference type="InterPro" id="IPR013221">
    <property type="entry name" value="Mur_ligase_cen"/>
</dbReference>
<evidence type="ECO:0000256" key="7">
    <source>
        <dbReference type="ARBA" id="ARBA00022618"/>
    </source>
</evidence>
<feature type="domain" description="Mur ligase C-terminal" evidence="16">
    <location>
        <begin position="501"/>
        <end position="615"/>
    </location>
</feature>
<comment type="similarity">
    <text evidence="4">Belongs to the glycosyltransferase 4 family. MraY subfamily.</text>
</comment>
<evidence type="ECO:0000313" key="18">
    <source>
        <dbReference type="EMBL" id="CAI8053387.1"/>
    </source>
</evidence>
<keyword evidence="8" id="KW-0808">Transferase</keyword>
<dbReference type="Gene3D" id="3.90.190.20">
    <property type="entry name" value="Mur ligase, C-terminal domain"/>
    <property type="match status" value="1"/>
</dbReference>
<evidence type="ECO:0000256" key="6">
    <source>
        <dbReference type="ARBA" id="ARBA00022598"/>
    </source>
</evidence>
<protein>
    <submittedName>
        <fullName evidence="18">UDP-N-acetylmuramoylalanine--D-glutamate ligase</fullName>
    </submittedName>
</protein>
<evidence type="ECO:0000256" key="13">
    <source>
        <dbReference type="ARBA" id="ARBA00023136"/>
    </source>
</evidence>
<dbReference type="InterPro" id="IPR036615">
    <property type="entry name" value="Mur_ligase_C_dom_sf"/>
</dbReference>
<feature type="transmembrane region" description="Helical" evidence="15">
    <location>
        <begin position="80"/>
        <end position="101"/>
    </location>
</feature>
<keyword evidence="9 15" id="KW-0812">Transmembrane</keyword>
<evidence type="ECO:0000259" key="17">
    <source>
        <dbReference type="Pfam" id="PF08245"/>
    </source>
</evidence>
<dbReference type="Gene3D" id="3.40.1190.10">
    <property type="entry name" value="Mur-like, catalytic domain"/>
    <property type="match status" value="1"/>
</dbReference>
<evidence type="ECO:0000256" key="9">
    <source>
        <dbReference type="ARBA" id="ARBA00022692"/>
    </source>
</evidence>
<dbReference type="PROSITE" id="PS01348">
    <property type="entry name" value="MRAY_2"/>
    <property type="match status" value="1"/>
</dbReference>
<reference evidence="18" key="1">
    <citation type="submission" date="2023-03" db="EMBL/GenBank/DDBJ databases">
        <authorList>
            <person name="Steffen K."/>
            <person name="Cardenas P."/>
        </authorList>
    </citation>
    <scope>NUCLEOTIDE SEQUENCE</scope>
</reference>
<keyword evidence="13 15" id="KW-0472">Membrane</keyword>
<dbReference type="Proteomes" id="UP001174909">
    <property type="component" value="Unassembled WGS sequence"/>
</dbReference>
<dbReference type="InterPro" id="IPR018480">
    <property type="entry name" value="PNAcMuramoyl-5peptid_Trfase_CS"/>
</dbReference>
<evidence type="ECO:0000256" key="8">
    <source>
        <dbReference type="ARBA" id="ARBA00022679"/>
    </source>
</evidence>
<dbReference type="GO" id="GO:0016020">
    <property type="term" value="C:membrane"/>
    <property type="evidence" value="ECO:0007669"/>
    <property type="project" value="UniProtKB-SubCell"/>
</dbReference>
<dbReference type="GO" id="GO:0008764">
    <property type="term" value="F:UDP-N-acetylmuramoylalanine-D-glutamate ligase activity"/>
    <property type="evidence" value="ECO:0007669"/>
    <property type="project" value="UniProtKB-EC"/>
</dbReference>
<dbReference type="Pfam" id="PF02875">
    <property type="entry name" value="Mur_ligase_C"/>
    <property type="match status" value="1"/>
</dbReference>
<feature type="transmembrane region" description="Helical" evidence="15">
    <location>
        <begin position="185"/>
        <end position="207"/>
    </location>
</feature>
<keyword evidence="11" id="KW-0067">ATP-binding</keyword>
<dbReference type="EMBL" id="CASHTH010004086">
    <property type="protein sequence ID" value="CAI8053387.1"/>
    <property type="molecule type" value="Genomic_DNA"/>
</dbReference>
<dbReference type="GO" id="GO:0051301">
    <property type="term" value="P:cell division"/>
    <property type="evidence" value="ECO:0007669"/>
    <property type="project" value="UniProtKB-KW"/>
</dbReference>
<feature type="domain" description="Mur ligase central" evidence="17">
    <location>
        <begin position="301"/>
        <end position="479"/>
    </location>
</feature>
<dbReference type="InterPro" id="IPR003524">
    <property type="entry name" value="PNAcMuramoyl-5peptid_Trfase"/>
</dbReference>
<organism evidence="18 19">
    <name type="scientific">Geodia barretti</name>
    <name type="common">Barrett's horny sponge</name>
    <dbReference type="NCBI Taxonomy" id="519541"/>
    <lineage>
        <taxon>Eukaryota</taxon>
        <taxon>Metazoa</taxon>
        <taxon>Porifera</taxon>
        <taxon>Demospongiae</taxon>
        <taxon>Heteroscleromorpha</taxon>
        <taxon>Tetractinellida</taxon>
        <taxon>Astrophorina</taxon>
        <taxon>Geodiidae</taxon>
        <taxon>Geodia</taxon>
    </lineage>
</organism>
<dbReference type="InterPro" id="IPR005762">
    <property type="entry name" value="MurD"/>
</dbReference>
<comment type="subcellular location">
    <subcellularLocation>
        <location evidence="2">Cytoplasm</location>
    </subcellularLocation>
    <subcellularLocation>
        <location evidence="1">Membrane</location>
        <topology evidence="1">Multi-pass membrane protein</topology>
    </subcellularLocation>
</comment>
<dbReference type="HAMAP" id="MF_00639">
    <property type="entry name" value="MurD"/>
    <property type="match status" value="1"/>
</dbReference>
<evidence type="ECO:0000256" key="2">
    <source>
        <dbReference type="ARBA" id="ARBA00004496"/>
    </source>
</evidence>
<evidence type="ECO:0000259" key="16">
    <source>
        <dbReference type="Pfam" id="PF02875"/>
    </source>
</evidence>
<dbReference type="InterPro" id="IPR000715">
    <property type="entry name" value="Glycosyl_transferase_4"/>
</dbReference>
<dbReference type="NCBIfam" id="TIGR00445">
    <property type="entry name" value="mraY"/>
    <property type="match status" value="1"/>
</dbReference>
<keyword evidence="19" id="KW-1185">Reference proteome</keyword>
<dbReference type="PANTHER" id="PTHR43692:SF1">
    <property type="entry name" value="UDP-N-ACETYLMURAMOYLALANINE--D-GLUTAMATE LIGASE"/>
    <property type="match status" value="1"/>
</dbReference>
<feature type="transmembrane region" description="Helical" evidence="15">
    <location>
        <begin position="108"/>
        <end position="127"/>
    </location>
</feature>
<evidence type="ECO:0000256" key="12">
    <source>
        <dbReference type="ARBA" id="ARBA00022989"/>
    </source>
</evidence>
<dbReference type="CDD" id="cd06852">
    <property type="entry name" value="GT_MraY"/>
    <property type="match status" value="1"/>
</dbReference>
<evidence type="ECO:0000256" key="11">
    <source>
        <dbReference type="ARBA" id="ARBA00022840"/>
    </source>
</evidence>
<dbReference type="GO" id="GO:0008963">
    <property type="term" value="F:phospho-N-acetylmuramoyl-pentapeptide-transferase activity"/>
    <property type="evidence" value="ECO:0007669"/>
    <property type="project" value="InterPro"/>
</dbReference>
<dbReference type="InterPro" id="IPR004101">
    <property type="entry name" value="Mur_ligase_C"/>
</dbReference>
<comment type="pathway">
    <text evidence="3">Cell wall biogenesis; peptidoglycan biosynthesis.</text>
</comment>
<dbReference type="PROSITE" id="PS01011">
    <property type="entry name" value="FOLYLPOLYGLU_SYNT_1"/>
    <property type="match status" value="1"/>
</dbReference>
<dbReference type="Pfam" id="PF08245">
    <property type="entry name" value="Mur_ligase_M"/>
    <property type="match status" value="1"/>
</dbReference>
<keyword evidence="12 15" id="KW-1133">Transmembrane helix</keyword>